<dbReference type="AlphaFoldDB" id="A0ABC8SQA5"/>
<dbReference type="InterPro" id="IPR053258">
    <property type="entry name" value="Ca-permeable_cation_channel"/>
</dbReference>
<feature type="transmembrane region" description="Helical" evidence="1">
    <location>
        <begin position="80"/>
        <end position="101"/>
    </location>
</feature>
<keyword evidence="3" id="KW-1185">Reference proteome</keyword>
<dbReference type="PANTHER" id="PTHR34115">
    <property type="entry name" value="PROTEIN, PUTATIVE-RELATED"/>
    <property type="match status" value="1"/>
</dbReference>
<sequence length="163" mass="18736">MVYSGSQQTVKTAPPCHKVFKYLVPMLIALLAIKCQAKGVDPFETSLINMWCCCIAICIYYLAMGIRNHIQTRTIKYSRILNHVMLIFGTISSVSLLSVIFPHFPRQLILVVPAFLPIILAQNKLKHGWHWLYNQVIHILDVWNWVPERNVTEQEPNLSPPVQ</sequence>
<feature type="transmembrane region" description="Helical" evidence="1">
    <location>
        <begin position="47"/>
        <end position="68"/>
    </location>
</feature>
<comment type="caution">
    <text evidence="2">The sequence shown here is derived from an EMBL/GenBank/DDBJ whole genome shotgun (WGS) entry which is preliminary data.</text>
</comment>
<keyword evidence="1" id="KW-1133">Transmembrane helix</keyword>
<organism evidence="2 3">
    <name type="scientific">Ilex paraguariensis</name>
    <name type="common">yerba mate</name>
    <dbReference type="NCBI Taxonomy" id="185542"/>
    <lineage>
        <taxon>Eukaryota</taxon>
        <taxon>Viridiplantae</taxon>
        <taxon>Streptophyta</taxon>
        <taxon>Embryophyta</taxon>
        <taxon>Tracheophyta</taxon>
        <taxon>Spermatophyta</taxon>
        <taxon>Magnoliopsida</taxon>
        <taxon>eudicotyledons</taxon>
        <taxon>Gunneridae</taxon>
        <taxon>Pentapetalae</taxon>
        <taxon>asterids</taxon>
        <taxon>campanulids</taxon>
        <taxon>Aquifoliales</taxon>
        <taxon>Aquifoliaceae</taxon>
        <taxon>Ilex</taxon>
    </lineage>
</organism>
<keyword evidence="1" id="KW-0812">Transmembrane</keyword>
<proteinExistence type="predicted"/>
<evidence type="ECO:0000313" key="3">
    <source>
        <dbReference type="Proteomes" id="UP001642360"/>
    </source>
</evidence>
<accession>A0ABC8SQA5</accession>
<dbReference type="PANTHER" id="PTHR34115:SF6">
    <property type="entry name" value="PROTEIN, PUTATIVE-RELATED"/>
    <property type="match status" value="1"/>
</dbReference>
<evidence type="ECO:0000256" key="1">
    <source>
        <dbReference type="SAM" id="Phobius"/>
    </source>
</evidence>
<protein>
    <submittedName>
        <fullName evidence="2">Uncharacterized protein</fullName>
    </submittedName>
</protein>
<name>A0ABC8SQA5_9AQUA</name>
<reference evidence="2 3" key="1">
    <citation type="submission" date="2024-02" db="EMBL/GenBank/DDBJ databases">
        <authorList>
            <person name="Vignale AGUSTIN F."/>
            <person name="Sosa J E."/>
            <person name="Modenutti C."/>
        </authorList>
    </citation>
    <scope>NUCLEOTIDE SEQUENCE [LARGE SCALE GENOMIC DNA]</scope>
</reference>
<keyword evidence="1" id="KW-0472">Membrane</keyword>
<dbReference type="EMBL" id="CAUOFW020003347">
    <property type="protein sequence ID" value="CAK9159381.1"/>
    <property type="molecule type" value="Genomic_DNA"/>
</dbReference>
<evidence type="ECO:0000313" key="2">
    <source>
        <dbReference type="EMBL" id="CAK9159381.1"/>
    </source>
</evidence>
<gene>
    <name evidence="2" type="ORF">ILEXP_LOCUS28079</name>
</gene>
<dbReference type="Proteomes" id="UP001642360">
    <property type="component" value="Unassembled WGS sequence"/>
</dbReference>